<dbReference type="Proteomes" id="UP001205185">
    <property type="component" value="Unassembled WGS sequence"/>
</dbReference>
<sequence length="169" mass="19176">MRPRRRHRRHLVAVSLVTLVLVPHAVTCGTWPPTSPEDGCDPADRATADRLVADPVLDRVPDGVQALEKFTRLPCQDDDWLGYAGRSFISKGQYDEIRAFHKKAFADRGWELRSEVPLEPVNGPDISDIHLCFERPDMPGITLGVYFYPLTPLDYSVRFRFGDRNQPCS</sequence>
<keyword evidence="3" id="KW-1185">Reference proteome</keyword>
<dbReference type="RefSeq" id="WP_253889612.1">
    <property type="nucleotide sequence ID" value="NZ_BAAAVB010000008.1"/>
</dbReference>
<dbReference type="EMBL" id="JAMTCO010000013">
    <property type="protein sequence ID" value="MCP2272690.1"/>
    <property type="molecule type" value="Genomic_DNA"/>
</dbReference>
<gene>
    <name evidence="2" type="ORF">LV75_005216</name>
</gene>
<protein>
    <recommendedName>
        <fullName evidence="4">LppP/LprE lipoprotein</fullName>
    </recommendedName>
</protein>
<proteinExistence type="predicted"/>
<reference evidence="2 3" key="1">
    <citation type="submission" date="2022-06" db="EMBL/GenBank/DDBJ databases">
        <title>Genomic Encyclopedia of Archaeal and Bacterial Type Strains, Phase II (KMG-II): from individual species to whole genera.</title>
        <authorList>
            <person name="Goeker M."/>
        </authorList>
    </citation>
    <scope>NUCLEOTIDE SEQUENCE [LARGE SCALE GENOMIC DNA]</scope>
    <source>
        <strain evidence="2 3">DSM 44255</strain>
    </source>
</reference>
<name>A0ABT1IJ70_9PSEU</name>
<feature type="signal peptide" evidence="1">
    <location>
        <begin position="1"/>
        <end position="25"/>
    </location>
</feature>
<accession>A0ABT1IJ70</accession>
<organism evidence="2 3">
    <name type="scientific">Actinokineospora diospyrosa</name>
    <dbReference type="NCBI Taxonomy" id="103728"/>
    <lineage>
        <taxon>Bacteria</taxon>
        <taxon>Bacillati</taxon>
        <taxon>Actinomycetota</taxon>
        <taxon>Actinomycetes</taxon>
        <taxon>Pseudonocardiales</taxon>
        <taxon>Pseudonocardiaceae</taxon>
        <taxon>Actinokineospora</taxon>
    </lineage>
</organism>
<keyword evidence="1" id="KW-0732">Signal</keyword>
<evidence type="ECO:0008006" key="4">
    <source>
        <dbReference type="Google" id="ProtNLM"/>
    </source>
</evidence>
<comment type="caution">
    <text evidence="2">The sequence shown here is derived from an EMBL/GenBank/DDBJ whole genome shotgun (WGS) entry which is preliminary data.</text>
</comment>
<evidence type="ECO:0000313" key="2">
    <source>
        <dbReference type="EMBL" id="MCP2272690.1"/>
    </source>
</evidence>
<feature type="chain" id="PRO_5045287477" description="LppP/LprE lipoprotein" evidence="1">
    <location>
        <begin position="26"/>
        <end position="169"/>
    </location>
</feature>
<evidence type="ECO:0000256" key="1">
    <source>
        <dbReference type="SAM" id="SignalP"/>
    </source>
</evidence>
<evidence type="ECO:0000313" key="3">
    <source>
        <dbReference type="Proteomes" id="UP001205185"/>
    </source>
</evidence>